<evidence type="ECO:0000256" key="5">
    <source>
        <dbReference type="ARBA" id="ARBA00022989"/>
    </source>
</evidence>
<sequence>MIDGPERHAEGRRITWISIAVNAVLTLMQVIVGIVAHSQALVADAMHTLSDIVADFFVLYANRKGAEGPDEAHPYGHGRYETAASLALGLLLVATGAGILISAANRLADLSHAPPVGAAALVAAVVTLGAKEGLFRYMLAVAERLRSKMLVANAWHARADALSSLVVAAGVGGALSGFNFADAVAAIVVGGMIARTGFGFAAEAMRELIDTGLAEEEVARIRATLEATPGVIGLHDLRTRRMAHHVLVDVHVQVDGNITVSEGHEIGEAARCRVLAVHPEVLDVLVHLDAEDDSAAPICPLAPD</sequence>
<dbReference type="KEGG" id="npv:OHM77_10615"/>
<organism evidence="10">
    <name type="scientific">Candidatus Nitricoxidivorans perseverans</name>
    <dbReference type="NCBI Taxonomy" id="2975601"/>
    <lineage>
        <taxon>Bacteria</taxon>
        <taxon>Pseudomonadati</taxon>
        <taxon>Pseudomonadota</taxon>
        <taxon>Betaproteobacteria</taxon>
        <taxon>Nitrosomonadales</taxon>
        <taxon>Sterolibacteriaceae</taxon>
        <taxon>Candidatus Nitricoxidivorans</taxon>
    </lineage>
</organism>
<dbReference type="FunFam" id="1.20.1510.10:FF:000006">
    <property type="entry name" value="Divalent cation efflux transporter"/>
    <property type="match status" value="1"/>
</dbReference>
<accession>A0AA49IXY1</accession>
<dbReference type="InterPro" id="IPR027469">
    <property type="entry name" value="Cation_efflux_TMD_sf"/>
</dbReference>
<dbReference type="AlphaFoldDB" id="A0AA49IXY1"/>
<dbReference type="InterPro" id="IPR002524">
    <property type="entry name" value="Cation_efflux"/>
</dbReference>
<feature type="transmembrane region" description="Helical" evidence="7">
    <location>
        <begin position="14"/>
        <end position="35"/>
    </location>
</feature>
<dbReference type="InterPro" id="IPR050291">
    <property type="entry name" value="CDF_Transporter"/>
</dbReference>
<dbReference type="NCBIfam" id="TIGR01297">
    <property type="entry name" value="CDF"/>
    <property type="match status" value="1"/>
</dbReference>
<evidence type="ECO:0000256" key="1">
    <source>
        <dbReference type="ARBA" id="ARBA00004141"/>
    </source>
</evidence>
<dbReference type="GO" id="GO:0008324">
    <property type="term" value="F:monoatomic cation transmembrane transporter activity"/>
    <property type="evidence" value="ECO:0007669"/>
    <property type="project" value="InterPro"/>
</dbReference>
<dbReference type="EMBL" id="CP107246">
    <property type="protein sequence ID" value="WIM05144.1"/>
    <property type="molecule type" value="Genomic_DNA"/>
</dbReference>
<reference evidence="10" key="1">
    <citation type="journal article" date="2023" name="Nat. Microbiol.">
        <title>Enrichment and characterization of a nitric oxide-reducing microbial community in a continuous bioreactor.</title>
        <authorList>
            <person name="Garrido-Amador P."/>
            <person name="Stortenbeker N."/>
            <person name="Wessels H.J.C.T."/>
            <person name="Speth D.R."/>
            <person name="Garcia-Heredia I."/>
            <person name="Kartal B."/>
        </authorList>
    </citation>
    <scope>NUCLEOTIDE SEQUENCE</scope>
    <source>
        <strain evidence="10">MAG1</strain>
    </source>
</reference>
<name>A0AA49IXY1_9PROT</name>
<dbReference type="InterPro" id="IPR058533">
    <property type="entry name" value="Cation_efflux_TM"/>
</dbReference>
<feature type="transmembrane region" description="Helical" evidence="7">
    <location>
        <begin position="116"/>
        <end position="139"/>
    </location>
</feature>
<dbReference type="PANTHER" id="PTHR43840">
    <property type="entry name" value="MITOCHONDRIAL METAL TRANSPORTER 1-RELATED"/>
    <property type="match status" value="1"/>
</dbReference>
<feature type="domain" description="Cation efflux protein transmembrane" evidence="8">
    <location>
        <begin position="16"/>
        <end position="209"/>
    </location>
</feature>
<proteinExistence type="inferred from homology"/>
<keyword evidence="4 7" id="KW-0812">Transmembrane</keyword>
<dbReference type="InterPro" id="IPR027470">
    <property type="entry name" value="Cation_efflux_CTD"/>
</dbReference>
<evidence type="ECO:0000259" key="9">
    <source>
        <dbReference type="Pfam" id="PF16916"/>
    </source>
</evidence>
<feature type="transmembrane region" description="Helical" evidence="7">
    <location>
        <begin position="82"/>
        <end position="104"/>
    </location>
</feature>
<gene>
    <name evidence="10" type="ORF">OHM77_10615</name>
</gene>
<dbReference type="SUPFAM" id="SSF161111">
    <property type="entry name" value="Cation efflux protein transmembrane domain-like"/>
    <property type="match status" value="1"/>
</dbReference>
<evidence type="ECO:0000256" key="3">
    <source>
        <dbReference type="ARBA" id="ARBA00022448"/>
    </source>
</evidence>
<evidence type="ECO:0000256" key="6">
    <source>
        <dbReference type="ARBA" id="ARBA00023136"/>
    </source>
</evidence>
<evidence type="ECO:0000256" key="7">
    <source>
        <dbReference type="SAM" id="Phobius"/>
    </source>
</evidence>
<evidence type="ECO:0000313" key="10">
    <source>
        <dbReference type="EMBL" id="WIM05144.1"/>
    </source>
</evidence>
<dbReference type="PANTHER" id="PTHR43840:SF15">
    <property type="entry name" value="MITOCHONDRIAL METAL TRANSPORTER 1-RELATED"/>
    <property type="match status" value="1"/>
</dbReference>
<evidence type="ECO:0000256" key="2">
    <source>
        <dbReference type="ARBA" id="ARBA00008114"/>
    </source>
</evidence>
<keyword evidence="6 7" id="KW-0472">Membrane</keyword>
<evidence type="ECO:0000259" key="8">
    <source>
        <dbReference type="Pfam" id="PF01545"/>
    </source>
</evidence>
<dbReference type="SUPFAM" id="SSF160240">
    <property type="entry name" value="Cation efflux protein cytoplasmic domain-like"/>
    <property type="match status" value="1"/>
</dbReference>
<dbReference type="GO" id="GO:0016020">
    <property type="term" value="C:membrane"/>
    <property type="evidence" value="ECO:0007669"/>
    <property type="project" value="UniProtKB-SubCell"/>
</dbReference>
<dbReference type="Gene3D" id="3.30.70.1350">
    <property type="entry name" value="Cation efflux protein, cytoplasmic domain"/>
    <property type="match status" value="1"/>
</dbReference>
<keyword evidence="5 7" id="KW-1133">Transmembrane helix</keyword>
<feature type="domain" description="Cation efflux protein cytoplasmic" evidence="9">
    <location>
        <begin position="214"/>
        <end position="290"/>
    </location>
</feature>
<comment type="subcellular location">
    <subcellularLocation>
        <location evidence="1">Membrane</location>
        <topology evidence="1">Multi-pass membrane protein</topology>
    </subcellularLocation>
</comment>
<protein>
    <submittedName>
        <fullName evidence="10">Cation diffusion facilitator family transporter</fullName>
    </submittedName>
</protein>
<keyword evidence="3" id="KW-0813">Transport</keyword>
<comment type="similarity">
    <text evidence="2">Belongs to the cation diffusion facilitator (CDF) transporter (TC 2.A.4) family.</text>
</comment>
<dbReference type="InterPro" id="IPR036837">
    <property type="entry name" value="Cation_efflux_CTD_sf"/>
</dbReference>
<dbReference type="Gene3D" id="1.20.1510.10">
    <property type="entry name" value="Cation efflux protein transmembrane domain"/>
    <property type="match status" value="1"/>
</dbReference>
<dbReference type="Pfam" id="PF01545">
    <property type="entry name" value="Cation_efflux"/>
    <property type="match status" value="1"/>
</dbReference>
<dbReference type="Pfam" id="PF16916">
    <property type="entry name" value="ZT_dimer"/>
    <property type="match status" value="1"/>
</dbReference>
<dbReference type="Proteomes" id="UP001234916">
    <property type="component" value="Chromosome"/>
</dbReference>
<evidence type="ECO:0000256" key="4">
    <source>
        <dbReference type="ARBA" id="ARBA00022692"/>
    </source>
</evidence>